<reference evidence="4" key="3">
    <citation type="submission" date="2025-04" db="UniProtKB">
        <authorList>
            <consortium name="RefSeq"/>
        </authorList>
    </citation>
    <scope>IDENTIFICATION</scope>
    <source>
        <strain evidence="4">CBS 781.70</strain>
    </source>
</reference>
<dbReference type="Gene3D" id="3.10.450.50">
    <property type="match status" value="1"/>
</dbReference>
<feature type="domain" description="SnoaL-like" evidence="1">
    <location>
        <begin position="16"/>
        <end position="111"/>
    </location>
</feature>
<dbReference type="GeneID" id="54421392"/>
<evidence type="ECO:0000313" key="3">
    <source>
        <dbReference type="Proteomes" id="UP000504638"/>
    </source>
</evidence>
<dbReference type="OrthoDB" id="9983368at2759"/>
<dbReference type="RefSeq" id="XP_033531177.1">
    <property type="nucleotide sequence ID" value="XM_033680822.1"/>
</dbReference>
<dbReference type="InterPro" id="IPR037401">
    <property type="entry name" value="SnoaL-like"/>
</dbReference>
<name>A0A6G1FV12_9PEZI</name>
<dbReference type="Proteomes" id="UP000504638">
    <property type="component" value="Unplaced"/>
</dbReference>
<protein>
    <submittedName>
        <fullName evidence="2 4">NTF2-like protein</fullName>
    </submittedName>
</protein>
<evidence type="ECO:0000313" key="4">
    <source>
        <dbReference type="RefSeq" id="XP_033531177.1"/>
    </source>
</evidence>
<sequence>MAIVPANADEARQWLRKFHEVSDSLDPARLPEVYAEDSILQYANVPPVQGLNNLKGFFGPIFEKLELMHHVVSYFDLVGDKIYQACTITYRAKNDPEKEEIVVPAFGVFHILPSGDDAGKMKKAEVYIDPSPLMAALARAESDGP</sequence>
<proteinExistence type="predicted"/>
<reference evidence="2 4" key="1">
    <citation type="submission" date="2020-01" db="EMBL/GenBank/DDBJ databases">
        <authorList>
            <consortium name="DOE Joint Genome Institute"/>
            <person name="Haridas S."/>
            <person name="Albert R."/>
            <person name="Binder M."/>
            <person name="Bloem J."/>
            <person name="Labutti K."/>
            <person name="Salamov A."/>
            <person name="Andreopoulos B."/>
            <person name="Baker S.E."/>
            <person name="Barry K."/>
            <person name="Bills G."/>
            <person name="Bluhm B.H."/>
            <person name="Cannon C."/>
            <person name="Castanera R."/>
            <person name="Culley D.E."/>
            <person name="Daum C."/>
            <person name="Ezra D."/>
            <person name="Gonzalez J.B."/>
            <person name="Henrissat B."/>
            <person name="Kuo A."/>
            <person name="Liang C."/>
            <person name="Lipzen A."/>
            <person name="Lutzoni F."/>
            <person name="Magnuson J."/>
            <person name="Mondo S."/>
            <person name="Nolan M."/>
            <person name="Ohm R."/>
            <person name="Pangilinan J."/>
            <person name="Park H.-J."/>
            <person name="Ramirez L."/>
            <person name="Alfaro M."/>
            <person name="Sun H."/>
            <person name="Tritt A."/>
            <person name="Yoshinaga Y."/>
            <person name="Zwiers L.-H."/>
            <person name="Turgeon B.G."/>
            <person name="Goodwin S.B."/>
            <person name="Spatafora J.W."/>
            <person name="Crous P.W."/>
            <person name="Grigoriev I.V."/>
        </authorList>
    </citation>
    <scope>NUCLEOTIDE SEQUENCE</scope>
    <source>
        <strain evidence="2 4">CBS 781.70</strain>
    </source>
</reference>
<organism evidence="2">
    <name type="scientific">Eremomyces bilateralis CBS 781.70</name>
    <dbReference type="NCBI Taxonomy" id="1392243"/>
    <lineage>
        <taxon>Eukaryota</taxon>
        <taxon>Fungi</taxon>
        <taxon>Dikarya</taxon>
        <taxon>Ascomycota</taxon>
        <taxon>Pezizomycotina</taxon>
        <taxon>Dothideomycetes</taxon>
        <taxon>Dothideomycetes incertae sedis</taxon>
        <taxon>Eremomycetales</taxon>
        <taxon>Eremomycetaceae</taxon>
        <taxon>Eremomyces</taxon>
    </lineage>
</organism>
<dbReference type="AlphaFoldDB" id="A0A6G1FV12"/>
<dbReference type="Pfam" id="PF12680">
    <property type="entry name" value="SnoaL_2"/>
    <property type="match status" value="1"/>
</dbReference>
<evidence type="ECO:0000313" key="2">
    <source>
        <dbReference type="EMBL" id="KAF1809546.1"/>
    </source>
</evidence>
<dbReference type="InterPro" id="IPR032710">
    <property type="entry name" value="NTF2-like_dom_sf"/>
</dbReference>
<dbReference type="SUPFAM" id="SSF54427">
    <property type="entry name" value="NTF2-like"/>
    <property type="match status" value="1"/>
</dbReference>
<evidence type="ECO:0000259" key="1">
    <source>
        <dbReference type="Pfam" id="PF12680"/>
    </source>
</evidence>
<dbReference type="EMBL" id="ML975172">
    <property type="protein sequence ID" value="KAF1809546.1"/>
    <property type="molecule type" value="Genomic_DNA"/>
</dbReference>
<reference evidence="4" key="2">
    <citation type="submission" date="2020-04" db="EMBL/GenBank/DDBJ databases">
        <authorList>
            <consortium name="NCBI Genome Project"/>
        </authorList>
    </citation>
    <scope>NUCLEOTIDE SEQUENCE</scope>
    <source>
        <strain evidence="4">CBS 781.70</strain>
    </source>
</reference>
<accession>A0A6G1FV12</accession>
<gene>
    <name evidence="2 4" type="ORF">P152DRAFT_468368</name>
</gene>
<keyword evidence="3" id="KW-1185">Reference proteome</keyword>